<dbReference type="RefSeq" id="WP_225698702.1">
    <property type="nucleotide sequence ID" value="NZ_JAIXNE010000002.1"/>
</dbReference>
<evidence type="ECO:0000256" key="1">
    <source>
        <dbReference type="ARBA" id="ARBA00023239"/>
    </source>
</evidence>
<dbReference type="GO" id="GO:0016787">
    <property type="term" value="F:hydrolase activity"/>
    <property type="evidence" value="ECO:0007669"/>
    <property type="project" value="InterPro"/>
</dbReference>
<keyword evidence="2" id="KW-0732">Signal</keyword>
<dbReference type="SUPFAM" id="SSF51556">
    <property type="entry name" value="Metallo-dependent hydrolases"/>
    <property type="match status" value="1"/>
</dbReference>
<dbReference type="InterPro" id="IPR006680">
    <property type="entry name" value="Amidohydro-rel"/>
</dbReference>
<gene>
    <name evidence="4" type="ORF">LDX50_12055</name>
</gene>
<evidence type="ECO:0000313" key="4">
    <source>
        <dbReference type="EMBL" id="MCA6075605.1"/>
    </source>
</evidence>
<keyword evidence="1" id="KW-0456">Lyase</keyword>
<dbReference type="Gene3D" id="3.20.20.140">
    <property type="entry name" value="Metal-dependent hydrolases"/>
    <property type="match status" value="1"/>
</dbReference>
<proteinExistence type="predicted"/>
<dbReference type="PANTHER" id="PTHR21240:SF19">
    <property type="entry name" value="CATALYTIC_ HYDROLASE"/>
    <property type="match status" value="1"/>
</dbReference>
<comment type="caution">
    <text evidence="4">The sequence shown here is derived from an EMBL/GenBank/DDBJ whole genome shotgun (WGS) entry which is preliminary data.</text>
</comment>
<evidence type="ECO:0000259" key="3">
    <source>
        <dbReference type="Pfam" id="PF04909"/>
    </source>
</evidence>
<name>A0A9X1KX86_9BACT</name>
<dbReference type="InterPro" id="IPR032466">
    <property type="entry name" value="Metal_Hydrolase"/>
</dbReference>
<dbReference type="EMBL" id="JAIXNE010000002">
    <property type="protein sequence ID" value="MCA6075605.1"/>
    <property type="molecule type" value="Genomic_DNA"/>
</dbReference>
<dbReference type="Pfam" id="PF04909">
    <property type="entry name" value="Amidohydro_2"/>
    <property type="match status" value="1"/>
</dbReference>
<dbReference type="InterPro" id="IPR032465">
    <property type="entry name" value="ACMSD"/>
</dbReference>
<organism evidence="4 5">
    <name type="scientific">Fulvivirga sedimenti</name>
    <dbReference type="NCBI Taxonomy" id="2879465"/>
    <lineage>
        <taxon>Bacteria</taxon>
        <taxon>Pseudomonadati</taxon>
        <taxon>Bacteroidota</taxon>
        <taxon>Cytophagia</taxon>
        <taxon>Cytophagales</taxon>
        <taxon>Fulvivirgaceae</taxon>
        <taxon>Fulvivirga</taxon>
    </lineage>
</organism>
<accession>A0A9X1KX86</accession>
<dbReference type="PANTHER" id="PTHR21240">
    <property type="entry name" value="2-AMINO-3-CARBOXYLMUCONATE-6-SEMIALDEHYDE DECARBOXYLASE"/>
    <property type="match status" value="1"/>
</dbReference>
<feature type="chain" id="PRO_5040974794" evidence="2">
    <location>
        <begin position="22"/>
        <end position="302"/>
    </location>
</feature>
<reference evidence="4" key="1">
    <citation type="submission" date="2021-09" db="EMBL/GenBank/DDBJ databases">
        <title>Fulvivirga sp. isolated from coastal sediment.</title>
        <authorList>
            <person name="Yu H."/>
        </authorList>
    </citation>
    <scope>NUCLEOTIDE SEQUENCE</scope>
    <source>
        <strain evidence="4">1062</strain>
    </source>
</reference>
<protein>
    <submittedName>
        <fullName evidence="4">Amidohydrolase family protein</fullName>
    </submittedName>
</protein>
<dbReference type="Proteomes" id="UP001139409">
    <property type="component" value="Unassembled WGS sequence"/>
</dbReference>
<dbReference type="GO" id="GO:0016831">
    <property type="term" value="F:carboxy-lyase activity"/>
    <property type="evidence" value="ECO:0007669"/>
    <property type="project" value="InterPro"/>
</dbReference>
<dbReference type="AlphaFoldDB" id="A0A9X1KX86"/>
<feature type="signal peptide" evidence="2">
    <location>
        <begin position="1"/>
        <end position="21"/>
    </location>
</feature>
<evidence type="ECO:0000256" key="2">
    <source>
        <dbReference type="SAM" id="SignalP"/>
    </source>
</evidence>
<keyword evidence="5" id="KW-1185">Reference proteome</keyword>
<evidence type="ECO:0000313" key="5">
    <source>
        <dbReference type="Proteomes" id="UP001139409"/>
    </source>
</evidence>
<sequence length="302" mass="33758">MKQIKALFVGILMLFMHSAFSQGNEEYNGPIIDMHLHAFGENSGFETMLGQPMPNPLTGKVYNAPATLDEVKAQTLKKMKEHNIVRAMLSGARNWPDADPAVFWKGQGHSSPVAELRQMHSAGELDVIGEVAPNYAGMTPTAPVLAQYYDVAEELNVPMAYHLFPGGPPGGAYMMYPETRAAHGKPLVMEDILLSHRNMRIYIMHAGWPYLEDMKALMYAHPQVYVDTGVIAWILPRAEFHKFIKGLVDAGFGKRIMFGSDQMVWAETITDSIDAINSMDFLTVEQKADIFYNNALRFMNAK</sequence>
<feature type="domain" description="Amidohydrolase-related" evidence="3">
    <location>
        <begin position="113"/>
        <end position="298"/>
    </location>
</feature>